<gene>
    <name evidence="4" type="ORF">TVY486_1005910</name>
</gene>
<accession>G0U6N6</accession>
<feature type="compositionally biased region" description="Basic and acidic residues" evidence="2">
    <location>
        <begin position="20"/>
        <end position="30"/>
    </location>
</feature>
<dbReference type="AlphaFoldDB" id="G0U6N6"/>
<organism evidence="4">
    <name type="scientific">Trypanosoma vivax (strain Y486)</name>
    <dbReference type="NCBI Taxonomy" id="1055687"/>
    <lineage>
        <taxon>Eukaryota</taxon>
        <taxon>Discoba</taxon>
        <taxon>Euglenozoa</taxon>
        <taxon>Kinetoplastea</taxon>
        <taxon>Metakinetoplastina</taxon>
        <taxon>Trypanosomatida</taxon>
        <taxon>Trypanosomatidae</taxon>
        <taxon>Trypanosoma</taxon>
        <taxon>Duttonella</taxon>
    </lineage>
</organism>
<dbReference type="Gene3D" id="3.30.160.60">
    <property type="entry name" value="Classic Zinc Finger"/>
    <property type="match status" value="1"/>
</dbReference>
<reference evidence="4" key="1">
    <citation type="journal article" date="2012" name="Proc. Natl. Acad. Sci. U.S.A.">
        <title>Antigenic diversity is generated by distinct evolutionary mechanisms in African trypanosome species.</title>
        <authorList>
            <person name="Jackson A.P."/>
            <person name="Berry A."/>
            <person name="Aslett M."/>
            <person name="Allison H.C."/>
            <person name="Burton P."/>
            <person name="Vavrova-Anderson J."/>
            <person name="Brown R."/>
            <person name="Browne H."/>
            <person name="Corton N."/>
            <person name="Hauser H."/>
            <person name="Gamble J."/>
            <person name="Gilderthorp R."/>
            <person name="Marcello L."/>
            <person name="McQuillan J."/>
            <person name="Otto T.D."/>
            <person name="Quail M.A."/>
            <person name="Sanders M.J."/>
            <person name="van Tonder A."/>
            <person name="Ginger M.L."/>
            <person name="Field M.C."/>
            <person name="Barry J.D."/>
            <person name="Hertz-Fowler C."/>
            <person name="Berriman M."/>
        </authorList>
    </citation>
    <scope>NUCLEOTIDE SEQUENCE</scope>
    <source>
        <strain evidence="4">Y486</strain>
    </source>
</reference>
<evidence type="ECO:0000256" key="2">
    <source>
        <dbReference type="SAM" id="MobiDB-lite"/>
    </source>
</evidence>
<dbReference type="InterPro" id="IPR000315">
    <property type="entry name" value="Znf_B-box"/>
</dbReference>
<keyword evidence="1" id="KW-0862">Zinc</keyword>
<feature type="region of interest" description="Disordered" evidence="2">
    <location>
        <begin position="452"/>
        <end position="471"/>
    </location>
</feature>
<dbReference type="PANTHER" id="PTHR25462:SF296">
    <property type="entry name" value="MEIOTIC P26, ISOFORM F"/>
    <property type="match status" value="1"/>
</dbReference>
<feature type="compositionally biased region" description="Basic and acidic residues" evidence="2">
    <location>
        <begin position="545"/>
        <end position="558"/>
    </location>
</feature>
<dbReference type="GO" id="GO:0008270">
    <property type="term" value="F:zinc ion binding"/>
    <property type="evidence" value="ECO:0007669"/>
    <property type="project" value="UniProtKB-KW"/>
</dbReference>
<dbReference type="OMA" id="VICINCY"/>
<dbReference type="InterPro" id="IPR047153">
    <property type="entry name" value="TRIM45/56/19-like"/>
</dbReference>
<name>G0U6N6_TRYVY</name>
<feature type="region of interest" description="Disordered" evidence="2">
    <location>
        <begin position="545"/>
        <end position="574"/>
    </location>
</feature>
<protein>
    <recommendedName>
        <fullName evidence="3">B box-type domain-containing protein</fullName>
    </recommendedName>
</protein>
<dbReference type="PANTHER" id="PTHR25462">
    <property type="entry name" value="BONUS, ISOFORM C-RELATED"/>
    <property type="match status" value="1"/>
</dbReference>
<sequence length="574" mass="62167">MEPQRGSLSPASSYLLVDVEPRSQHAHSSESGRTVSGAVPGASDVELAPTDVGCGRSPQHCTVQRCPICFHCGMEQPVLLHPVAKEQGENCFACSYCAEKWLQLLASSKTVLAMPCPRCSALVSPDCTVAHHASVSFTLQTQPRTCAGSAKGILSGGPLPALRTDGSAGMVPSEEGVETCRVCEKANSIESCGHCGCPLCETSCISGHQCSICRSQQTIKCDRAQEPASTKCLVHTTQILNLYCLTCSVCVCVGCVFGGIHKGHNIEPLVDVARDIRLQMMGKGEELQQVMMEMQQLTTVLEGQLLARCDSIVRTGEDDVKRCFDAMRLALEHKEQRMLESMASNALNLRQNISSLAQQCEAAHVMVLHTLKNLENFVATTLDEDVVPAKDMVLKSTLAVRDASVRVLASSNEEIRVLQERLTRFGTSTLMTVKEQEGFAKILDRLQPSSSLPATATRVSRPPQEVSTSSMPSLEISLKPLKASASLRQVSAPYSCPLLKLDWEDKANELKGADDICLRDTVRSLTAAETGTLIAPLNERVVNVMRDRKPLRRGRDSEGGSPGGPSQPTQRRKR</sequence>
<proteinExistence type="predicted"/>
<keyword evidence="1" id="KW-0863">Zinc-finger</keyword>
<evidence type="ECO:0000313" key="4">
    <source>
        <dbReference type="EMBL" id="CCC51540.1"/>
    </source>
</evidence>
<evidence type="ECO:0000256" key="1">
    <source>
        <dbReference type="PROSITE-ProRule" id="PRU00024"/>
    </source>
</evidence>
<dbReference type="PROSITE" id="PS50119">
    <property type="entry name" value="ZF_BBOX"/>
    <property type="match status" value="1"/>
</dbReference>
<dbReference type="VEuPathDB" id="TriTrypDB:TvY486_1005910"/>
<feature type="domain" description="B box-type" evidence="3">
    <location>
        <begin position="227"/>
        <end position="269"/>
    </location>
</feature>
<dbReference type="EMBL" id="HE573026">
    <property type="protein sequence ID" value="CCC51540.1"/>
    <property type="molecule type" value="Genomic_DNA"/>
</dbReference>
<dbReference type="SUPFAM" id="SSF57845">
    <property type="entry name" value="B-box zinc-binding domain"/>
    <property type="match status" value="1"/>
</dbReference>
<dbReference type="Pfam" id="PF00643">
    <property type="entry name" value="zf-B_box"/>
    <property type="match status" value="1"/>
</dbReference>
<keyword evidence="1" id="KW-0479">Metal-binding</keyword>
<dbReference type="SMART" id="SM00336">
    <property type="entry name" value="BBOX"/>
    <property type="match status" value="1"/>
</dbReference>
<feature type="region of interest" description="Disordered" evidence="2">
    <location>
        <begin position="20"/>
        <end position="42"/>
    </location>
</feature>
<evidence type="ECO:0000259" key="3">
    <source>
        <dbReference type="PROSITE" id="PS50119"/>
    </source>
</evidence>